<dbReference type="RefSeq" id="WP_271322086.1">
    <property type="nucleotide sequence ID" value="NZ_JAAGKO020000040.1"/>
</dbReference>
<keyword evidence="3" id="KW-1185">Reference proteome</keyword>
<sequence>MAATTATPSKRTAKKPAKRPATRAAVAKRPSRHTSPAERFASWLGRRIARHAKAHHESVRSRKDAAILRITHEGCQTCGGLGVITKRDKDGSFAGSKTCPAKPREVKVSKLRIHAAARAGVDKRSGLLGWRCPCGKSQKPRHHDDKTATKALRTHEQEKHGGRPMGGGLVMQLPEGVDPTNLPAPAKTASLTKTNTAAAPKTDLQWLAQNSRITPAAARKKGLCGDCGGTGALYTLDSGTQTTTVCAPCNGRGKAAKAS</sequence>
<dbReference type="Proteomes" id="UP001156398">
    <property type="component" value="Unassembled WGS sequence"/>
</dbReference>
<proteinExistence type="predicted"/>
<evidence type="ECO:0000313" key="2">
    <source>
        <dbReference type="EMBL" id="MDI5965754.1"/>
    </source>
</evidence>
<evidence type="ECO:0000256" key="1">
    <source>
        <dbReference type="SAM" id="MobiDB-lite"/>
    </source>
</evidence>
<comment type="caution">
    <text evidence="2">The sequence shown here is derived from an EMBL/GenBank/DDBJ whole genome shotgun (WGS) entry which is preliminary data.</text>
</comment>
<dbReference type="InterPro" id="IPR036410">
    <property type="entry name" value="HSP_DnaJ_Cys-rich_dom_sf"/>
</dbReference>
<gene>
    <name evidence="2" type="ORF">POF43_024010</name>
</gene>
<feature type="compositionally biased region" description="Basic residues" evidence="1">
    <location>
        <begin position="11"/>
        <end position="21"/>
    </location>
</feature>
<organism evidence="2 3">
    <name type="scientific">Streptantibioticus silvisoli</name>
    <dbReference type="NCBI Taxonomy" id="2705255"/>
    <lineage>
        <taxon>Bacteria</taxon>
        <taxon>Bacillati</taxon>
        <taxon>Actinomycetota</taxon>
        <taxon>Actinomycetes</taxon>
        <taxon>Kitasatosporales</taxon>
        <taxon>Streptomycetaceae</taxon>
        <taxon>Streptantibioticus</taxon>
    </lineage>
</organism>
<protein>
    <submittedName>
        <fullName evidence="2">Uncharacterized protein</fullName>
    </submittedName>
</protein>
<feature type="region of interest" description="Disordered" evidence="1">
    <location>
        <begin position="1"/>
        <end position="39"/>
    </location>
</feature>
<dbReference type="SUPFAM" id="SSF57938">
    <property type="entry name" value="DnaJ/Hsp40 cysteine-rich domain"/>
    <property type="match status" value="1"/>
</dbReference>
<dbReference type="EMBL" id="JAAGKO020000040">
    <property type="protein sequence ID" value="MDI5965754.1"/>
    <property type="molecule type" value="Genomic_DNA"/>
</dbReference>
<accession>A0ABT6W505</accession>
<feature type="compositionally biased region" description="Low complexity" evidence="1">
    <location>
        <begin position="1"/>
        <end position="10"/>
    </location>
</feature>
<reference evidence="2 3" key="1">
    <citation type="submission" date="2023-05" db="EMBL/GenBank/DDBJ databases">
        <title>Streptantibioticus silvisoli sp. nov., acidotolerant actinomycetes 1 from pine litter.</title>
        <authorList>
            <person name="Swiecimska M."/>
            <person name="Golinska P."/>
            <person name="Sangal V."/>
            <person name="Wachnowicz B."/>
            <person name="Goodfellow M."/>
        </authorList>
    </citation>
    <scope>NUCLEOTIDE SEQUENCE [LARGE SCALE GENOMIC DNA]</scope>
    <source>
        <strain evidence="2 3">SL54</strain>
    </source>
</reference>
<evidence type="ECO:0000313" key="3">
    <source>
        <dbReference type="Proteomes" id="UP001156398"/>
    </source>
</evidence>
<name>A0ABT6W505_9ACTN</name>